<dbReference type="GO" id="GO:0003677">
    <property type="term" value="F:DNA binding"/>
    <property type="evidence" value="ECO:0007669"/>
    <property type="project" value="UniProtKB-KW"/>
</dbReference>
<dbReference type="SUPFAM" id="SSF55961">
    <property type="entry name" value="Bet v1-like"/>
    <property type="match status" value="2"/>
</dbReference>
<evidence type="ECO:0000313" key="7">
    <source>
        <dbReference type="EMBL" id="WMV37991.1"/>
    </source>
</evidence>
<keyword evidence="2" id="KW-0238">DNA-binding</keyword>
<dbReference type="PANTHER" id="PTHR45654:SF9">
    <property type="entry name" value="HOMEOBOX-LEUCINE ZIPPER PROTEIN HDG10-RELATED"/>
    <property type="match status" value="1"/>
</dbReference>
<dbReference type="CDD" id="cd08875">
    <property type="entry name" value="START_ArGLABRA2_like"/>
    <property type="match status" value="1"/>
</dbReference>
<evidence type="ECO:0000256" key="1">
    <source>
        <dbReference type="ARBA" id="ARBA00023015"/>
    </source>
</evidence>
<dbReference type="PANTHER" id="PTHR45654">
    <property type="entry name" value="HOMEOBOX-LEUCINE ZIPPER PROTEIN MERISTEM L1"/>
    <property type="match status" value="1"/>
</dbReference>
<dbReference type="Gene3D" id="3.30.530.20">
    <property type="match status" value="1"/>
</dbReference>
<dbReference type="GO" id="GO:0008289">
    <property type="term" value="F:lipid binding"/>
    <property type="evidence" value="ECO:0007669"/>
    <property type="project" value="InterPro"/>
</dbReference>
<dbReference type="InterPro" id="IPR002913">
    <property type="entry name" value="START_lipid-bd_dom"/>
</dbReference>
<reference evidence="7" key="1">
    <citation type="submission" date="2023-08" db="EMBL/GenBank/DDBJ databases">
        <title>A de novo genome assembly of Solanum verrucosum Schlechtendal, a Mexican diploid species geographically isolated from the other diploid A-genome species in potato relatives.</title>
        <authorList>
            <person name="Hosaka K."/>
        </authorList>
    </citation>
    <scope>NUCLEOTIDE SEQUENCE</scope>
    <source>
        <tissue evidence="7">Young leaves</tissue>
    </source>
</reference>
<proteinExistence type="predicted"/>
<keyword evidence="1" id="KW-0805">Transcription regulation</keyword>
<organism evidence="7 8">
    <name type="scientific">Solanum verrucosum</name>
    <dbReference type="NCBI Taxonomy" id="315347"/>
    <lineage>
        <taxon>Eukaryota</taxon>
        <taxon>Viridiplantae</taxon>
        <taxon>Streptophyta</taxon>
        <taxon>Embryophyta</taxon>
        <taxon>Tracheophyta</taxon>
        <taxon>Spermatophyta</taxon>
        <taxon>Magnoliopsida</taxon>
        <taxon>eudicotyledons</taxon>
        <taxon>Gunneridae</taxon>
        <taxon>Pentapetalae</taxon>
        <taxon>asterids</taxon>
        <taxon>lamiids</taxon>
        <taxon>Solanales</taxon>
        <taxon>Solanaceae</taxon>
        <taxon>Solanoideae</taxon>
        <taxon>Solaneae</taxon>
        <taxon>Solanum</taxon>
    </lineage>
</organism>
<keyword evidence="3" id="KW-0371">Homeobox</keyword>
<sequence>MDSNLAPLSSTLGSLPDSSNDCLLSQIICGSPIGYYPHFDDQEKNYNEDNNVRAQLINNNNIPIMSSLPQENYGIHHDNREKSLFDIVDAAVKEMLVLLDVNDPVWVKSSGNERCCIHRESYDRKFPNSYRPYKSSTTRIESSKHFGVVPMTAIELIPIFLDPIKWMNMFPTIVRKARNIDVFNPGNIEGSIQLMYEQLHILSPSVEAREFFIIRCCRKLDQTTWIMLDVSYDLFKEIQTHVPSYAWKFPSGCAIQDMGNGGSMVTWIEHVQVDEKIHFNGIFKDMLCGHQTYGAERWIVTLQRMSERYNFAMGATCPTKHDLKGVVYDIPKEVKNLMNLSQRMVKCFCEILNMTDKLDFPTSSQLNNGDRVSIRKNIEITEPQGFIASAATSLWLPLSFETIFNFLKDDNTRCQPYMPIENNMLVLQESNIDDMGAFLIYGTIDLSTYNSIVNGSDAKDIAILPSGIMISHDGRLGSDRNNNGNVQNGSILTVALQKLICADNHLISQHQQMEAVTYIHNLLSSIVLKIKAALCYSD</sequence>
<dbReference type="InterPro" id="IPR057993">
    <property type="entry name" value="HD-Zip_IV_C"/>
</dbReference>
<protein>
    <recommendedName>
        <fullName evidence="6">START domain-containing protein</fullName>
    </recommendedName>
</protein>
<dbReference type="EMBL" id="CP133618">
    <property type="protein sequence ID" value="WMV37991.1"/>
    <property type="molecule type" value="Genomic_DNA"/>
</dbReference>
<dbReference type="Pfam" id="PF01852">
    <property type="entry name" value="START"/>
    <property type="match status" value="1"/>
</dbReference>
<dbReference type="InterPro" id="IPR042160">
    <property type="entry name" value="HD-Zip_IV"/>
</dbReference>
<name>A0AAF0U2F4_SOLVR</name>
<evidence type="ECO:0000256" key="4">
    <source>
        <dbReference type="ARBA" id="ARBA00023163"/>
    </source>
</evidence>
<evidence type="ECO:0000256" key="5">
    <source>
        <dbReference type="ARBA" id="ARBA00023242"/>
    </source>
</evidence>
<dbReference type="Proteomes" id="UP001234989">
    <property type="component" value="Chromosome 7"/>
</dbReference>
<evidence type="ECO:0000313" key="8">
    <source>
        <dbReference type="Proteomes" id="UP001234989"/>
    </source>
</evidence>
<dbReference type="SMART" id="SM00234">
    <property type="entry name" value="START"/>
    <property type="match status" value="1"/>
</dbReference>
<gene>
    <name evidence="7" type="ORF">MTR67_031376</name>
</gene>
<dbReference type="AlphaFoldDB" id="A0AAF0U2F4"/>
<keyword evidence="8" id="KW-1185">Reference proteome</keyword>
<keyword evidence="4" id="KW-0804">Transcription</keyword>
<dbReference type="InterPro" id="IPR023393">
    <property type="entry name" value="START-like_dom_sf"/>
</dbReference>
<evidence type="ECO:0000256" key="3">
    <source>
        <dbReference type="ARBA" id="ARBA00023155"/>
    </source>
</evidence>
<evidence type="ECO:0000256" key="2">
    <source>
        <dbReference type="ARBA" id="ARBA00023125"/>
    </source>
</evidence>
<feature type="domain" description="START" evidence="6">
    <location>
        <begin position="77"/>
        <end position="311"/>
    </location>
</feature>
<accession>A0AAF0U2F4</accession>
<dbReference type="PROSITE" id="PS50848">
    <property type="entry name" value="START"/>
    <property type="match status" value="1"/>
</dbReference>
<dbReference type="Pfam" id="PF25797">
    <property type="entry name" value="PDF2_C"/>
    <property type="match status" value="1"/>
</dbReference>
<keyword evidence="5" id="KW-0539">Nucleus</keyword>
<evidence type="ECO:0000259" key="6">
    <source>
        <dbReference type="PROSITE" id="PS50848"/>
    </source>
</evidence>